<dbReference type="PANTHER" id="PTHR43139">
    <property type="entry name" value="SI:DKEY-122A22.2"/>
    <property type="match status" value="1"/>
</dbReference>
<reference evidence="2 3" key="1">
    <citation type="journal article" date="2020" name="IScience">
        <title>Genome Sequencing of the Endangered Kingdonia uniflora (Circaeasteraceae, Ranunculales) Reveals Potential Mechanisms of Evolutionary Specialization.</title>
        <authorList>
            <person name="Sun Y."/>
            <person name="Deng T."/>
            <person name="Zhang A."/>
            <person name="Moore M.J."/>
            <person name="Landis J.B."/>
            <person name="Lin N."/>
            <person name="Zhang H."/>
            <person name="Zhang X."/>
            <person name="Huang J."/>
            <person name="Zhang X."/>
            <person name="Sun H."/>
            <person name="Wang H."/>
        </authorList>
    </citation>
    <scope>NUCLEOTIDE SEQUENCE [LARGE SCALE GENOMIC DNA]</scope>
    <source>
        <strain evidence="2">TB1705</strain>
        <tissue evidence="2">Leaf</tissue>
    </source>
</reference>
<dbReference type="InterPro" id="IPR052370">
    <property type="entry name" value="Meta-cleavage_hydrolase"/>
</dbReference>
<evidence type="ECO:0000259" key="1">
    <source>
        <dbReference type="Pfam" id="PF00561"/>
    </source>
</evidence>
<evidence type="ECO:0000313" key="3">
    <source>
        <dbReference type="Proteomes" id="UP000541444"/>
    </source>
</evidence>
<dbReference type="SUPFAM" id="SSF53474">
    <property type="entry name" value="alpha/beta-Hydrolases"/>
    <property type="match status" value="1"/>
</dbReference>
<organism evidence="2 3">
    <name type="scientific">Kingdonia uniflora</name>
    <dbReference type="NCBI Taxonomy" id="39325"/>
    <lineage>
        <taxon>Eukaryota</taxon>
        <taxon>Viridiplantae</taxon>
        <taxon>Streptophyta</taxon>
        <taxon>Embryophyta</taxon>
        <taxon>Tracheophyta</taxon>
        <taxon>Spermatophyta</taxon>
        <taxon>Magnoliopsida</taxon>
        <taxon>Ranunculales</taxon>
        <taxon>Circaeasteraceae</taxon>
        <taxon>Kingdonia</taxon>
    </lineage>
</organism>
<evidence type="ECO:0000313" key="2">
    <source>
        <dbReference type="EMBL" id="KAF6175986.1"/>
    </source>
</evidence>
<accession>A0A7J7P999</accession>
<dbReference type="EMBL" id="JACGCM010000130">
    <property type="protein sequence ID" value="KAF6175986.1"/>
    <property type="molecule type" value="Genomic_DNA"/>
</dbReference>
<dbReference type="InterPro" id="IPR000073">
    <property type="entry name" value="AB_hydrolase_1"/>
</dbReference>
<keyword evidence="3" id="KW-1185">Reference proteome</keyword>
<feature type="domain" description="AB hydrolase-1" evidence="1">
    <location>
        <begin position="23"/>
        <end position="217"/>
    </location>
</feature>
<dbReference type="InterPro" id="IPR029058">
    <property type="entry name" value="AB_hydrolase_fold"/>
</dbReference>
<comment type="caution">
    <text evidence="2">The sequence shown here is derived from an EMBL/GenBank/DDBJ whole genome shotgun (WGS) entry which is preliminary data.</text>
</comment>
<gene>
    <name evidence="2" type="ORF">GIB67_029372</name>
</gene>
<dbReference type="Proteomes" id="UP000541444">
    <property type="component" value="Unassembled WGS sequence"/>
</dbReference>
<protein>
    <recommendedName>
        <fullName evidence="1">AB hydrolase-1 domain-containing protein</fullName>
    </recommendedName>
</protein>
<dbReference type="Pfam" id="PF00561">
    <property type="entry name" value="Abhydrolase_1"/>
    <property type="match status" value="1"/>
</dbReference>
<dbReference type="PRINTS" id="PR00111">
    <property type="entry name" value="ABHYDROLASE"/>
</dbReference>
<dbReference type="OrthoDB" id="6431331at2759"/>
<dbReference type="PANTHER" id="PTHR43139:SF52">
    <property type="entry name" value="SI:DKEY-122A22.2"/>
    <property type="match status" value="1"/>
</dbReference>
<sequence>MATPSPLSCPLLRSLYPRSVFLGHSTTTSLDRTVEFQAECLTKLLKIIGLRRYHVLGHSYGGFVAYHMARLWPEKVGKVVLVSSAINRKSRDQDDLLELTKMENMEDLILPKTPHALRLLMAVTMKRQLPIPVFILNNFFHSLCSKNMDEQRELLRNIQEERASIPPLKQDVLLIWGQNDEIVRLEKAFELKEILGLGKAVRLEVIKNAGHMVHFDASNRFSKIVRNFLHSY</sequence>
<dbReference type="Gene3D" id="3.40.50.1820">
    <property type="entry name" value="alpha/beta hydrolase"/>
    <property type="match status" value="1"/>
</dbReference>
<dbReference type="AlphaFoldDB" id="A0A7J7P999"/>
<name>A0A7J7P999_9MAGN</name>
<proteinExistence type="predicted"/>